<feature type="domain" description="Group II intron maturase-specific" evidence="1">
    <location>
        <begin position="64"/>
        <end position="138"/>
    </location>
</feature>
<dbReference type="InterPro" id="IPR013597">
    <property type="entry name" value="Mat_intron_G2"/>
</dbReference>
<evidence type="ECO:0000313" key="2">
    <source>
        <dbReference type="EMBL" id="MBS2964561.1"/>
    </source>
</evidence>
<gene>
    <name evidence="2" type="ORF">KGA66_16010</name>
</gene>
<dbReference type="RefSeq" id="WP_211468922.1">
    <property type="nucleotide sequence ID" value="NZ_JAGSXH010000053.1"/>
</dbReference>
<dbReference type="Pfam" id="PF08388">
    <property type="entry name" value="GIIM"/>
    <property type="match status" value="1"/>
</dbReference>
<dbReference type="InterPro" id="IPR043502">
    <property type="entry name" value="DNA/RNA_pol_sf"/>
</dbReference>
<comment type="caution">
    <text evidence="2">The sequence shown here is derived from an EMBL/GenBank/DDBJ whole genome shotgun (WGS) entry which is preliminary data.</text>
</comment>
<dbReference type="EMBL" id="JAGSXH010000053">
    <property type="protein sequence ID" value="MBS2964561.1"/>
    <property type="molecule type" value="Genomic_DNA"/>
</dbReference>
<sequence>MTGVGLELHPDKTRIVYCKDSNRRGGFPHIEFTFLGFTFRPRSAKNKYGVVFTAFLPAVSKAALKRMSATVRAWNLQRRSGSETADLARMINPVVRGWLAHYGRFYRSALYPLLGRINFKLTRWIGKKYRLGWKQAARRTADGYKLRPRYFAHWTWVPPTGAVTRTTRAV</sequence>
<dbReference type="Proteomes" id="UP000677913">
    <property type="component" value="Unassembled WGS sequence"/>
</dbReference>
<dbReference type="AlphaFoldDB" id="A0A8J7WLH2"/>
<evidence type="ECO:0000313" key="3">
    <source>
        <dbReference type="Proteomes" id="UP000677913"/>
    </source>
</evidence>
<dbReference type="SUPFAM" id="SSF56672">
    <property type="entry name" value="DNA/RNA polymerases"/>
    <property type="match status" value="1"/>
</dbReference>
<evidence type="ECO:0000259" key="1">
    <source>
        <dbReference type="Pfam" id="PF08388"/>
    </source>
</evidence>
<name>A0A8J7WLH2_9ACTN</name>
<reference evidence="2" key="1">
    <citation type="submission" date="2021-04" db="EMBL/GenBank/DDBJ databases">
        <title>Genome based classification of Actinospica acidithermotolerans sp. nov., an actinobacterium isolated from an Indonesian hot spring.</title>
        <authorList>
            <person name="Kusuma A.B."/>
            <person name="Putra K.E."/>
            <person name="Nafisah S."/>
            <person name="Loh J."/>
            <person name="Nouioui I."/>
            <person name="Goodfellow M."/>
        </authorList>
    </citation>
    <scope>NUCLEOTIDE SEQUENCE</scope>
    <source>
        <strain evidence="2">DSM 45618</strain>
    </source>
</reference>
<keyword evidence="3" id="KW-1185">Reference proteome</keyword>
<protein>
    <recommendedName>
        <fullName evidence="1">Group II intron maturase-specific domain-containing protein</fullName>
    </recommendedName>
</protein>
<accession>A0A8J7WLH2</accession>
<proteinExistence type="predicted"/>
<organism evidence="2 3">
    <name type="scientific">Actinocrinis puniceicyclus</name>
    <dbReference type="NCBI Taxonomy" id="977794"/>
    <lineage>
        <taxon>Bacteria</taxon>
        <taxon>Bacillati</taxon>
        <taxon>Actinomycetota</taxon>
        <taxon>Actinomycetes</taxon>
        <taxon>Catenulisporales</taxon>
        <taxon>Actinospicaceae</taxon>
        <taxon>Actinocrinis</taxon>
    </lineage>
</organism>